<dbReference type="PANTHER" id="PTHR43479:SF11">
    <property type="entry name" value="ACREF_ENVCD OPERON REPRESSOR-RELATED"/>
    <property type="match status" value="1"/>
</dbReference>
<dbReference type="Proteomes" id="UP000652477">
    <property type="component" value="Unassembled WGS sequence"/>
</dbReference>
<protein>
    <submittedName>
        <fullName evidence="4">TetR/AcrR family transcriptional regulator</fullName>
    </submittedName>
</protein>
<dbReference type="Gene3D" id="1.10.10.60">
    <property type="entry name" value="Homeodomain-like"/>
    <property type="match status" value="1"/>
</dbReference>
<dbReference type="SUPFAM" id="SSF48498">
    <property type="entry name" value="Tetracyclin repressor-like, C-terminal domain"/>
    <property type="match status" value="1"/>
</dbReference>
<dbReference type="PROSITE" id="PS01081">
    <property type="entry name" value="HTH_TETR_1"/>
    <property type="match status" value="1"/>
</dbReference>
<reference evidence="4" key="1">
    <citation type="submission" date="2020-08" db="EMBL/GenBank/DDBJ databases">
        <title>Genome public.</title>
        <authorList>
            <person name="Liu C."/>
            <person name="Sun Q."/>
        </authorList>
    </citation>
    <scope>NUCLEOTIDE SEQUENCE</scope>
    <source>
        <strain evidence="4">NSJ-55</strain>
    </source>
</reference>
<dbReference type="Pfam" id="PF00440">
    <property type="entry name" value="TetR_N"/>
    <property type="match status" value="1"/>
</dbReference>
<gene>
    <name evidence="4" type="ORF">H8S37_07910</name>
</gene>
<keyword evidence="1 2" id="KW-0238">DNA-binding</keyword>
<organism evidence="4 5">
    <name type="scientific">Mediterraneibacter hominis</name>
    <dbReference type="NCBI Taxonomy" id="2763054"/>
    <lineage>
        <taxon>Bacteria</taxon>
        <taxon>Bacillati</taxon>
        <taxon>Bacillota</taxon>
        <taxon>Clostridia</taxon>
        <taxon>Lachnospirales</taxon>
        <taxon>Lachnospiraceae</taxon>
        <taxon>Mediterraneibacter</taxon>
    </lineage>
</organism>
<dbReference type="InterPro" id="IPR001647">
    <property type="entry name" value="HTH_TetR"/>
</dbReference>
<accession>A0A923RRZ1</accession>
<dbReference type="AlphaFoldDB" id="A0A923RRZ1"/>
<dbReference type="InterPro" id="IPR036271">
    <property type="entry name" value="Tet_transcr_reg_TetR-rel_C_sf"/>
</dbReference>
<dbReference type="PRINTS" id="PR00455">
    <property type="entry name" value="HTHTETR"/>
</dbReference>
<dbReference type="Gene3D" id="1.10.357.10">
    <property type="entry name" value="Tetracycline Repressor, domain 2"/>
    <property type="match status" value="1"/>
</dbReference>
<name>A0A923RRZ1_9FIRM</name>
<dbReference type="InterPro" id="IPR050624">
    <property type="entry name" value="HTH-type_Tx_Regulator"/>
</dbReference>
<keyword evidence="5" id="KW-1185">Reference proteome</keyword>
<dbReference type="EMBL" id="JACOPF010000001">
    <property type="protein sequence ID" value="MBC5688847.1"/>
    <property type="molecule type" value="Genomic_DNA"/>
</dbReference>
<evidence type="ECO:0000313" key="4">
    <source>
        <dbReference type="EMBL" id="MBC5688847.1"/>
    </source>
</evidence>
<dbReference type="PROSITE" id="PS50977">
    <property type="entry name" value="HTH_TETR_2"/>
    <property type="match status" value="1"/>
</dbReference>
<evidence type="ECO:0000313" key="5">
    <source>
        <dbReference type="Proteomes" id="UP000652477"/>
    </source>
</evidence>
<evidence type="ECO:0000259" key="3">
    <source>
        <dbReference type="PROSITE" id="PS50977"/>
    </source>
</evidence>
<feature type="domain" description="HTH tetR-type" evidence="3">
    <location>
        <begin position="1"/>
        <end position="61"/>
    </location>
</feature>
<dbReference type="SUPFAM" id="SSF46689">
    <property type="entry name" value="Homeodomain-like"/>
    <property type="match status" value="1"/>
</dbReference>
<feature type="DNA-binding region" description="H-T-H motif" evidence="2">
    <location>
        <begin position="24"/>
        <end position="43"/>
    </location>
</feature>
<dbReference type="PANTHER" id="PTHR43479">
    <property type="entry name" value="ACREF/ENVCD OPERON REPRESSOR-RELATED"/>
    <property type="match status" value="1"/>
</dbReference>
<proteinExistence type="predicted"/>
<dbReference type="RefSeq" id="WP_186875432.1">
    <property type="nucleotide sequence ID" value="NZ_JACOPF010000001.1"/>
</dbReference>
<sequence length="191" mass="21871">MNLEKEIISVGIKLFKKYGYDNTTINMICEGAKISKGTFYYHFQGKHDIIYGHIETFMSDIVDVFPKVLQLSNPKEQLWELYKYSFEHIVSMNPQLLLAFYKADIDNHLKQLSPSSKGTYQYHTNSFNKMILALVKKCQEADSIKASVPAENLVMAFDSAIVGTGLDWACNGGKFDEVERLKNIFETIFTK</sequence>
<dbReference type="GO" id="GO:0003677">
    <property type="term" value="F:DNA binding"/>
    <property type="evidence" value="ECO:0007669"/>
    <property type="project" value="UniProtKB-UniRule"/>
</dbReference>
<evidence type="ECO:0000256" key="1">
    <source>
        <dbReference type="ARBA" id="ARBA00023125"/>
    </source>
</evidence>
<evidence type="ECO:0000256" key="2">
    <source>
        <dbReference type="PROSITE-ProRule" id="PRU00335"/>
    </source>
</evidence>
<dbReference type="InterPro" id="IPR023772">
    <property type="entry name" value="DNA-bd_HTH_TetR-type_CS"/>
</dbReference>
<comment type="caution">
    <text evidence="4">The sequence shown here is derived from an EMBL/GenBank/DDBJ whole genome shotgun (WGS) entry which is preliminary data.</text>
</comment>
<dbReference type="InterPro" id="IPR009057">
    <property type="entry name" value="Homeodomain-like_sf"/>
</dbReference>